<dbReference type="EMBL" id="WBVQ01000002">
    <property type="protein sequence ID" value="KAB2815613.1"/>
    <property type="molecule type" value="Genomic_DNA"/>
</dbReference>
<protein>
    <submittedName>
        <fullName evidence="2">Uncharacterized protein</fullName>
    </submittedName>
</protein>
<dbReference type="AlphaFoldDB" id="A0A6L3ZCM5"/>
<feature type="chain" id="PRO_5026927204" evidence="1">
    <location>
        <begin position="21"/>
        <end position="216"/>
    </location>
</feature>
<evidence type="ECO:0000313" key="2">
    <source>
        <dbReference type="EMBL" id="KAB2815613.1"/>
    </source>
</evidence>
<keyword evidence="1" id="KW-0732">Signal</keyword>
<name>A0A6L3ZCM5_9FLAO</name>
<proteinExistence type="predicted"/>
<dbReference type="PROSITE" id="PS51257">
    <property type="entry name" value="PROKAR_LIPOPROTEIN"/>
    <property type="match status" value="1"/>
</dbReference>
<evidence type="ECO:0000313" key="3">
    <source>
        <dbReference type="Proteomes" id="UP000484164"/>
    </source>
</evidence>
<sequence>MKTWSYFLILSFLYASISCKTVVPEVTAQTNLEVNSMVSGSSELEIWINRTLVVGTVMPGMDSLSCLLEELDLEADTDRVVRYRIDVHPQPSISYSFYKRNDRAPIDSKHSRALAELRSAYFDNFGMGLYDENGIAYGVFSNIITVDFAPRTPVDRIDQILNTHEATRFFRWRENTYHVEFSKGIGYDILEVAKSLLNYDEVTGVNHRIRVINSPT</sequence>
<dbReference type="Proteomes" id="UP000484164">
    <property type="component" value="Unassembled WGS sequence"/>
</dbReference>
<evidence type="ECO:0000256" key="1">
    <source>
        <dbReference type="SAM" id="SignalP"/>
    </source>
</evidence>
<gene>
    <name evidence="2" type="ORF">F8C82_07880</name>
</gene>
<dbReference type="RefSeq" id="WP_151693043.1">
    <property type="nucleotide sequence ID" value="NZ_BMGX01000001.1"/>
</dbReference>
<comment type="caution">
    <text evidence="2">The sequence shown here is derived from an EMBL/GenBank/DDBJ whole genome shotgun (WGS) entry which is preliminary data.</text>
</comment>
<organism evidence="2 3">
    <name type="scientific">Phaeocystidibacter marisrubri</name>
    <dbReference type="NCBI Taxonomy" id="1577780"/>
    <lineage>
        <taxon>Bacteria</taxon>
        <taxon>Pseudomonadati</taxon>
        <taxon>Bacteroidota</taxon>
        <taxon>Flavobacteriia</taxon>
        <taxon>Flavobacteriales</taxon>
        <taxon>Phaeocystidibacteraceae</taxon>
        <taxon>Phaeocystidibacter</taxon>
    </lineage>
</organism>
<feature type="signal peptide" evidence="1">
    <location>
        <begin position="1"/>
        <end position="20"/>
    </location>
</feature>
<accession>A0A6L3ZCM5</accession>
<reference evidence="2 3" key="1">
    <citation type="submission" date="2019-10" db="EMBL/GenBank/DDBJ databases">
        <title>Genome sequence of Phaeocystidibacter marisrubri JCM30614 (type strain).</title>
        <authorList>
            <person name="Bowman J.P."/>
        </authorList>
    </citation>
    <scope>NUCLEOTIDE SEQUENCE [LARGE SCALE GENOMIC DNA]</scope>
    <source>
        <strain evidence="2 3">JCM 30614</strain>
    </source>
</reference>
<keyword evidence="3" id="KW-1185">Reference proteome</keyword>